<dbReference type="GO" id="GO:0004359">
    <property type="term" value="F:glutaminase activity"/>
    <property type="evidence" value="ECO:0007669"/>
    <property type="project" value="InterPro"/>
</dbReference>
<evidence type="ECO:0000256" key="2">
    <source>
        <dbReference type="ARBA" id="ARBA00007145"/>
    </source>
</evidence>
<dbReference type="Proteomes" id="UP000553632">
    <property type="component" value="Unassembled WGS sequence"/>
</dbReference>
<gene>
    <name evidence="10" type="primary">NADSYN1_2</name>
    <name evidence="10" type="ORF">FOZ63_004478</name>
</gene>
<evidence type="ECO:0000256" key="7">
    <source>
        <dbReference type="ARBA" id="ARBA00023027"/>
    </source>
</evidence>
<keyword evidence="7" id="KW-0520">NAD</keyword>
<dbReference type="UniPathway" id="UPA00253"/>
<evidence type="ECO:0000313" key="11">
    <source>
        <dbReference type="Proteomes" id="UP000553632"/>
    </source>
</evidence>
<dbReference type="NCBIfam" id="TIGR00552">
    <property type="entry name" value="nadE"/>
    <property type="match status" value="1"/>
</dbReference>
<dbReference type="InterPro" id="IPR003694">
    <property type="entry name" value="NAD_synthase"/>
</dbReference>
<dbReference type="AlphaFoldDB" id="A0A7J6PMW0"/>
<dbReference type="GO" id="GO:0009435">
    <property type="term" value="P:NAD+ biosynthetic process"/>
    <property type="evidence" value="ECO:0007669"/>
    <property type="project" value="UniProtKB-UniPathway"/>
</dbReference>
<dbReference type="PANTHER" id="PTHR23090">
    <property type="entry name" value="NH 3 /GLUTAMINE-DEPENDENT NAD + SYNTHETASE"/>
    <property type="match status" value="1"/>
</dbReference>
<comment type="pathway">
    <text evidence="1">Cofactor biosynthesis; NAD(+) biosynthesis; NAD(+) from deamido-NAD(+) (L-Gln route): step 1/1.</text>
</comment>
<dbReference type="Pfam" id="PF02540">
    <property type="entry name" value="NAD_synthase"/>
    <property type="match status" value="1"/>
</dbReference>
<proteinExistence type="inferred from homology"/>
<evidence type="ECO:0000256" key="1">
    <source>
        <dbReference type="ARBA" id="ARBA00005188"/>
    </source>
</evidence>
<dbReference type="PANTHER" id="PTHR23090:SF9">
    <property type="entry name" value="GLUTAMINE-DEPENDENT NAD(+) SYNTHETASE"/>
    <property type="match status" value="1"/>
</dbReference>
<keyword evidence="4" id="KW-0436">Ligase</keyword>
<dbReference type="Gene3D" id="3.40.50.620">
    <property type="entry name" value="HUPs"/>
    <property type="match status" value="1"/>
</dbReference>
<organism evidence="10 11">
    <name type="scientific">Perkinsus olseni</name>
    <name type="common">Perkinsus atlanticus</name>
    <dbReference type="NCBI Taxonomy" id="32597"/>
    <lineage>
        <taxon>Eukaryota</taxon>
        <taxon>Sar</taxon>
        <taxon>Alveolata</taxon>
        <taxon>Perkinsozoa</taxon>
        <taxon>Perkinsea</taxon>
        <taxon>Perkinsida</taxon>
        <taxon>Perkinsidae</taxon>
        <taxon>Perkinsus</taxon>
    </lineage>
</organism>
<evidence type="ECO:0000313" key="10">
    <source>
        <dbReference type="EMBL" id="KAF4696940.1"/>
    </source>
</evidence>
<evidence type="ECO:0000256" key="4">
    <source>
        <dbReference type="ARBA" id="ARBA00022598"/>
    </source>
</evidence>
<sequence>MCQLVMKRLVEGDKQVEADVKRITASEVLPKTSQELANCIIHTAYLASKNSGQTTRDLAERIAHQVGSYHKFVMIDKICDAVEEAFTDYAITDDDGKVDEELRPKYLSQGGTRTTDLALQNIQARSRMVMSFMLAQLLPHARRRGGYLLVLSTGNVDEALRGYLTKYDCSSGDINPIGSISKGDLKSFLVWASTNLGYPALAEIVQAPPTAELRPTVEGEPAQLDEVDMGMTYNELGWFGRLRKMERCGPVQMFHKLRVMWGESRGESADEVAGKVKHFFNCYCRNRHKCTVLTPSYHAEAYSPDDNRFDLRPFLYPPMTRQFRDIDTELVQRRPSEIHK</sequence>
<dbReference type="CDD" id="cd00553">
    <property type="entry name" value="NAD_synthase"/>
    <property type="match status" value="1"/>
</dbReference>
<dbReference type="GO" id="GO:0005524">
    <property type="term" value="F:ATP binding"/>
    <property type="evidence" value="ECO:0007669"/>
    <property type="project" value="UniProtKB-KW"/>
</dbReference>
<dbReference type="InterPro" id="IPR022310">
    <property type="entry name" value="NAD/GMP_synthase"/>
</dbReference>
<keyword evidence="5" id="KW-0547">Nucleotide-binding</keyword>
<keyword evidence="6" id="KW-0067">ATP-binding</keyword>
<name>A0A7J6PMW0_PEROL</name>
<dbReference type="GO" id="GO:0003952">
    <property type="term" value="F:NAD+ synthase (glutamine-hydrolyzing) activity"/>
    <property type="evidence" value="ECO:0007669"/>
    <property type="project" value="UniProtKB-EC"/>
</dbReference>
<dbReference type="InterPro" id="IPR014729">
    <property type="entry name" value="Rossmann-like_a/b/a_fold"/>
</dbReference>
<comment type="caution">
    <text evidence="10">The sequence shown here is derived from an EMBL/GenBank/DDBJ whole genome shotgun (WGS) entry which is preliminary data.</text>
</comment>
<reference evidence="10 11" key="1">
    <citation type="submission" date="2020-04" db="EMBL/GenBank/DDBJ databases">
        <title>Perkinsus olseni comparative genomics.</title>
        <authorList>
            <person name="Bogema D.R."/>
        </authorList>
    </citation>
    <scope>NUCLEOTIDE SEQUENCE [LARGE SCALE GENOMIC DNA]</scope>
    <source>
        <strain evidence="10 11">ATCC PRA-207</strain>
    </source>
</reference>
<dbReference type="SUPFAM" id="SSF52402">
    <property type="entry name" value="Adenine nucleotide alpha hydrolases-like"/>
    <property type="match status" value="1"/>
</dbReference>
<evidence type="ECO:0000256" key="5">
    <source>
        <dbReference type="ARBA" id="ARBA00022741"/>
    </source>
</evidence>
<evidence type="ECO:0000256" key="8">
    <source>
        <dbReference type="ARBA" id="ARBA00030681"/>
    </source>
</evidence>
<keyword evidence="11" id="KW-1185">Reference proteome</keyword>
<evidence type="ECO:0000256" key="3">
    <source>
        <dbReference type="ARBA" id="ARBA00012743"/>
    </source>
</evidence>
<feature type="domain" description="NAD/GMP synthase" evidence="9">
    <location>
        <begin position="73"/>
        <end position="236"/>
    </location>
</feature>
<evidence type="ECO:0000256" key="6">
    <source>
        <dbReference type="ARBA" id="ARBA00022840"/>
    </source>
</evidence>
<evidence type="ECO:0000259" key="9">
    <source>
        <dbReference type="Pfam" id="PF02540"/>
    </source>
</evidence>
<accession>A0A7J6PMW0</accession>
<protein>
    <recommendedName>
        <fullName evidence="3">NAD(+) synthase (glutamine-hydrolyzing)</fullName>
        <ecNumber evidence="3">6.3.5.1</ecNumber>
    </recommendedName>
    <alternativeName>
        <fullName evidence="8">NAD(+) synthase [glutamine-hydrolyzing]</fullName>
    </alternativeName>
</protein>
<dbReference type="FunFam" id="3.40.50.620:FF:000036">
    <property type="entry name" value="Glutamine-dependent NAD(+) synthetase"/>
    <property type="match status" value="1"/>
</dbReference>
<comment type="similarity">
    <text evidence="2">In the C-terminal section; belongs to the NAD synthetase family.</text>
</comment>
<dbReference type="EMBL" id="JABANO010038985">
    <property type="protein sequence ID" value="KAF4696940.1"/>
    <property type="molecule type" value="Genomic_DNA"/>
</dbReference>
<dbReference type="GO" id="GO:0005737">
    <property type="term" value="C:cytoplasm"/>
    <property type="evidence" value="ECO:0007669"/>
    <property type="project" value="InterPro"/>
</dbReference>
<dbReference type="EC" id="6.3.5.1" evidence="3"/>